<reference evidence="2 3" key="1">
    <citation type="submission" date="2017-06" db="EMBL/GenBank/DDBJ databases">
        <title>A platform for efficient transgenesis in Macrostomum lignano, a flatworm model organism for stem cell research.</title>
        <authorList>
            <person name="Berezikov E."/>
        </authorList>
    </citation>
    <scope>NUCLEOTIDE SEQUENCE [LARGE SCALE GENOMIC DNA]</scope>
    <source>
        <strain evidence="2">DV1</strain>
        <tissue evidence="2">Whole organism</tissue>
    </source>
</reference>
<evidence type="ECO:0000313" key="3">
    <source>
        <dbReference type="Proteomes" id="UP000215902"/>
    </source>
</evidence>
<comment type="caution">
    <text evidence="2">The sequence shown here is derived from an EMBL/GenBank/DDBJ whole genome shotgun (WGS) entry which is preliminary data.</text>
</comment>
<dbReference type="Proteomes" id="UP000215902">
    <property type="component" value="Unassembled WGS sequence"/>
</dbReference>
<dbReference type="AlphaFoldDB" id="A0A267GPI3"/>
<evidence type="ECO:0000313" key="2">
    <source>
        <dbReference type="EMBL" id="PAA87287.1"/>
    </source>
</evidence>
<protein>
    <submittedName>
        <fullName evidence="2">Uncharacterized protein</fullName>
    </submittedName>
</protein>
<evidence type="ECO:0000256" key="1">
    <source>
        <dbReference type="SAM" id="SignalP"/>
    </source>
</evidence>
<keyword evidence="1" id="KW-0732">Signal</keyword>
<proteinExistence type="predicted"/>
<organism evidence="2 3">
    <name type="scientific">Macrostomum lignano</name>
    <dbReference type="NCBI Taxonomy" id="282301"/>
    <lineage>
        <taxon>Eukaryota</taxon>
        <taxon>Metazoa</taxon>
        <taxon>Spiralia</taxon>
        <taxon>Lophotrochozoa</taxon>
        <taxon>Platyhelminthes</taxon>
        <taxon>Rhabditophora</taxon>
        <taxon>Macrostomorpha</taxon>
        <taxon>Macrostomida</taxon>
        <taxon>Macrostomidae</taxon>
        <taxon>Macrostomum</taxon>
    </lineage>
</organism>
<keyword evidence="3" id="KW-1185">Reference proteome</keyword>
<gene>
    <name evidence="2" type="ORF">BOX15_Mlig001779g2</name>
</gene>
<accession>A0A267GPI3</accession>
<feature type="signal peptide" evidence="1">
    <location>
        <begin position="1"/>
        <end position="23"/>
    </location>
</feature>
<feature type="chain" id="PRO_5012470183" evidence="1">
    <location>
        <begin position="24"/>
        <end position="95"/>
    </location>
</feature>
<sequence length="95" mass="10442">MLNYKQVQAFVAAMLVLAMTAAAIEVTFCSSYTPHLASQRNSNPKAVMLNYKQVQAFVAAMLVLAMTAAAIEVPADEAGDEADYARRRWRRCSVL</sequence>
<dbReference type="EMBL" id="NIVC01000237">
    <property type="protein sequence ID" value="PAA87287.1"/>
    <property type="molecule type" value="Genomic_DNA"/>
</dbReference>
<name>A0A267GPI3_9PLAT</name>